<comment type="caution">
    <text evidence="2">The sequence shown here is derived from an EMBL/GenBank/DDBJ whole genome shotgun (WGS) entry which is preliminary data.</text>
</comment>
<dbReference type="Pfam" id="PF12680">
    <property type="entry name" value="SnoaL_2"/>
    <property type="match status" value="1"/>
</dbReference>
<feature type="domain" description="SnoaL-like" evidence="1">
    <location>
        <begin position="9"/>
        <end position="114"/>
    </location>
</feature>
<dbReference type="Gene3D" id="3.10.450.50">
    <property type="match status" value="1"/>
</dbReference>
<reference evidence="3" key="1">
    <citation type="journal article" date="2019" name="Int. J. Syst. Evol. Microbiol.">
        <title>The Global Catalogue of Microorganisms (GCM) 10K type strain sequencing project: providing services to taxonomists for standard genome sequencing and annotation.</title>
        <authorList>
            <consortium name="The Broad Institute Genomics Platform"/>
            <consortium name="The Broad Institute Genome Sequencing Center for Infectious Disease"/>
            <person name="Wu L."/>
            <person name="Ma J."/>
        </authorList>
    </citation>
    <scope>NUCLEOTIDE SEQUENCE [LARGE SCALE GENOMIC DNA]</scope>
    <source>
        <strain evidence="3">CGMCC 4.7405</strain>
    </source>
</reference>
<evidence type="ECO:0000259" key="1">
    <source>
        <dbReference type="Pfam" id="PF12680"/>
    </source>
</evidence>
<dbReference type="RefSeq" id="WP_382367726.1">
    <property type="nucleotide sequence ID" value="NZ_JBHRZI010000004.1"/>
</dbReference>
<name>A0ABV8BLP7_9PSEU</name>
<dbReference type="InterPro" id="IPR037401">
    <property type="entry name" value="SnoaL-like"/>
</dbReference>
<gene>
    <name evidence="2" type="ORF">ACFOWZ_02090</name>
</gene>
<evidence type="ECO:0000313" key="3">
    <source>
        <dbReference type="Proteomes" id="UP001595690"/>
    </source>
</evidence>
<dbReference type="PANTHER" id="PTHR41252">
    <property type="entry name" value="BLR2505 PROTEIN"/>
    <property type="match status" value="1"/>
</dbReference>
<dbReference type="EMBL" id="JBHRZI010000004">
    <property type="protein sequence ID" value="MFC3890250.1"/>
    <property type="molecule type" value="Genomic_DNA"/>
</dbReference>
<dbReference type="PANTHER" id="PTHR41252:SF1">
    <property type="entry name" value="BLR2505 PROTEIN"/>
    <property type="match status" value="1"/>
</dbReference>
<proteinExistence type="predicted"/>
<keyword evidence="3" id="KW-1185">Reference proteome</keyword>
<sequence>MTTPLAVITTYFEALESGDFATVAAQFADDVVWHQPGDNQFSGVHRGSEAVGAMIGGMMSVSEGTFSLRRNAPLMVNGDVVAASVHWTGKRSGAEMDGVGVDVMRVAGGKVVEVWLFTADPAEEDAFWGAARLEVVTLPHVCHPFGLDHDRLCAWNGNAGGRTRVRPSGTA</sequence>
<organism evidence="2 3">
    <name type="scientific">Lentzea rhizosphaerae</name>
    <dbReference type="NCBI Taxonomy" id="2041025"/>
    <lineage>
        <taxon>Bacteria</taxon>
        <taxon>Bacillati</taxon>
        <taxon>Actinomycetota</taxon>
        <taxon>Actinomycetes</taxon>
        <taxon>Pseudonocardiales</taxon>
        <taxon>Pseudonocardiaceae</taxon>
        <taxon>Lentzea</taxon>
    </lineage>
</organism>
<dbReference type="SUPFAM" id="SSF54427">
    <property type="entry name" value="NTF2-like"/>
    <property type="match status" value="1"/>
</dbReference>
<accession>A0ABV8BLP7</accession>
<dbReference type="InterPro" id="IPR032710">
    <property type="entry name" value="NTF2-like_dom_sf"/>
</dbReference>
<protein>
    <submittedName>
        <fullName evidence="2">Nuclear transport factor 2 family protein</fullName>
    </submittedName>
</protein>
<dbReference type="Proteomes" id="UP001595690">
    <property type="component" value="Unassembled WGS sequence"/>
</dbReference>
<evidence type="ECO:0000313" key="2">
    <source>
        <dbReference type="EMBL" id="MFC3890250.1"/>
    </source>
</evidence>